<accession>W4FY93</accession>
<proteinExistence type="predicted"/>
<dbReference type="RefSeq" id="XP_009838384.1">
    <property type="nucleotide sequence ID" value="XM_009840082.1"/>
</dbReference>
<evidence type="ECO:0000313" key="2">
    <source>
        <dbReference type="EMBL" id="ETV71941.1"/>
    </source>
</evidence>
<name>W4FY93_APHAT</name>
<feature type="region of interest" description="Disordered" evidence="1">
    <location>
        <begin position="43"/>
        <end position="74"/>
    </location>
</feature>
<protein>
    <submittedName>
        <fullName evidence="2">Uncharacterized protein</fullName>
    </submittedName>
</protein>
<gene>
    <name evidence="2" type="ORF">H257_12772</name>
</gene>
<sequence>MAPSSNVYNQRTNSNRVLVRRVASEPWGLLDWDTRRRWRLKGIMQTEPNLSTRPAAPQKPPSEAKPASLQEKPPTLTRSAALTEDGGVVRGVLDDVYQICVDWPAVTAQE</sequence>
<dbReference type="AlphaFoldDB" id="W4FY93"/>
<evidence type="ECO:0000256" key="1">
    <source>
        <dbReference type="SAM" id="MobiDB-lite"/>
    </source>
</evidence>
<organism evidence="2">
    <name type="scientific">Aphanomyces astaci</name>
    <name type="common">Crayfish plague agent</name>
    <dbReference type="NCBI Taxonomy" id="112090"/>
    <lineage>
        <taxon>Eukaryota</taxon>
        <taxon>Sar</taxon>
        <taxon>Stramenopiles</taxon>
        <taxon>Oomycota</taxon>
        <taxon>Saprolegniomycetes</taxon>
        <taxon>Saprolegniales</taxon>
        <taxon>Verrucalvaceae</taxon>
        <taxon>Aphanomyces</taxon>
    </lineage>
</organism>
<dbReference type="EMBL" id="KI913156">
    <property type="protein sequence ID" value="ETV71941.1"/>
    <property type="molecule type" value="Genomic_DNA"/>
</dbReference>
<dbReference type="VEuPathDB" id="FungiDB:H257_12772"/>
<dbReference type="GeneID" id="20814768"/>
<reference evidence="2" key="1">
    <citation type="submission" date="2013-12" db="EMBL/GenBank/DDBJ databases">
        <title>The Genome Sequence of Aphanomyces astaci APO3.</title>
        <authorList>
            <consortium name="The Broad Institute Genomics Platform"/>
            <person name="Russ C."/>
            <person name="Tyler B."/>
            <person name="van West P."/>
            <person name="Dieguez-Uribeondo J."/>
            <person name="Young S.K."/>
            <person name="Zeng Q."/>
            <person name="Gargeya S."/>
            <person name="Fitzgerald M."/>
            <person name="Abouelleil A."/>
            <person name="Alvarado L."/>
            <person name="Chapman S.B."/>
            <person name="Gainer-Dewar J."/>
            <person name="Goldberg J."/>
            <person name="Griggs A."/>
            <person name="Gujja S."/>
            <person name="Hansen M."/>
            <person name="Howarth C."/>
            <person name="Imamovic A."/>
            <person name="Ireland A."/>
            <person name="Larimer J."/>
            <person name="McCowan C."/>
            <person name="Murphy C."/>
            <person name="Pearson M."/>
            <person name="Poon T.W."/>
            <person name="Priest M."/>
            <person name="Roberts A."/>
            <person name="Saif S."/>
            <person name="Shea T."/>
            <person name="Sykes S."/>
            <person name="Wortman J."/>
            <person name="Nusbaum C."/>
            <person name="Birren B."/>
        </authorList>
    </citation>
    <scope>NUCLEOTIDE SEQUENCE [LARGE SCALE GENOMIC DNA]</scope>
    <source>
        <strain evidence="2">APO3</strain>
    </source>
</reference>